<protein>
    <recommendedName>
        <fullName evidence="1">Reverse transcriptase domain-containing protein</fullName>
    </recommendedName>
</protein>
<accession>A0ABQ9IAP7</accession>
<name>A0ABQ9IAP7_9NEOP</name>
<dbReference type="EMBL" id="JARBHB010000002">
    <property type="protein sequence ID" value="KAJ8893734.1"/>
    <property type="molecule type" value="Genomic_DNA"/>
</dbReference>
<evidence type="ECO:0000313" key="3">
    <source>
        <dbReference type="Proteomes" id="UP001159363"/>
    </source>
</evidence>
<reference evidence="2 3" key="1">
    <citation type="submission" date="2023-02" db="EMBL/GenBank/DDBJ databases">
        <title>LHISI_Scaffold_Assembly.</title>
        <authorList>
            <person name="Stuart O.P."/>
            <person name="Cleave R."/>
            <person name="Magrath M.J.L."/>
            <person name="Mikheyev A.S."/>
        </authorList>
    </citation>
    <scope>NUCLEOTIDE SEQUENCE [LARGE SCALE GENOMIC DNA]</scope>
    <source>
        <strain evidence="2">Daus_M_001</strain>
        <tissue evidence="2">Leg muscle</tissue>
    </source>
</reference>
<dbReference type="Proteomes" id="UP001159363">
    <property type="component" value="Chromosome 2"/>
</dbReference>
<evidence type="ECO:0000259" key="1">
    <source>
        <dbReference type="Pfam" id="PF00078"/>
    </source>
</evidence>
<sequence>MSKVAADRKFTRTIIGKFKLLRRNSPKANYFARPFEVDEIISALSKTKLGKAAGFDGMYPEFLVHTGPRTRSWLVELFTDMMHYNRLSELFQSTKIVALLKPGNPADLHESYRSIALLSVMLKLFERLIYNRISPVIDKIIPPEQTGFRNGRCCMDQVLTLTNFIEDFQRKLKTGVVFVYLTAAYDIVWKKGLVYKLKGHSMYHHLRSHMQPAEQQIPPSLHEQKE</sequence>
<dbReference type="PANTHER" id="PTHR36688:SF1">
    <property type="entry name" value="ENDONUCLEASE_EXONUCLEASE_PHOSPHATASE DOMAIN-CONTAINING PROTEIN"/>
    <property type="match status" value="1"/>
</dbReference>
<feature type="domain" description="Reverse transcriptase" evidence="1">
    <location>
        <begin position="109"/>
        <end position="203"/>
    </location>
</feature>
<evidence type="ECO:0000313" key="2">
    <source>
        <dbReference type="EMBL" id="KAJ8893734.1"/>
    </source>
</evidence>
<gene>
    <name evidence="2" type="ORF">PR048_006334</name>
</gene>
<dbReference type="InterPro" id="IPR000477">
    <property type="entry name" value="RT_dom"/>
</dbReference>
<dbReference type="InterPro" id="IPR052560">
    <property type="entry name" value="RdDP_mobile_element"/>
</dbReference>
<proteinExistence type="predicted"/>
<keyword evidence="3" id="KW-1185">Reference proteome</keyword>
<organism evidence="2 3">
    <name type="scientific">Dryococelus australis</name>
    <dbReference type="NCBI Taxonomy" id="614101"/>
    <lineage>
        <taxon>Eukaryota</taxon>
        <taxon>Metazoa</taxon>
        <taxon>Ecdysozoa</taxon>
        <taxon>Arthropoda</taxon>
        <taxon>Hexapoda</taxon>
        <taxon>Insecta</taxon>
        <taxon>Pterygota</taxon>
        <taxon>Neoptera</taxon>
        <taxon>Polyneoptera</taxon>
        <taxon>Phasmatodea</taxon>
        <taxon>Verophasmatodea</taxon>
        <taxon>Anareolatae</taxon>
        <taxon>Phasmatidae</taxon>
        <taxon>Eurycanthinae</taxon>
        <taxon>Dryococelus</taxon>
    </lineage>
</organism>
<dbReference type="PANTHER" id="PTHR36688">
    <property type="entry name" value="ENDO/EXONUCLEASE/PHOSPHATASE DOMAIN-CONTAINING PROTEIN"/>
    <property type="match status" value="1"/>
</dbReference>
<comment type="caution">
    <text evidence="2">The sequence shown here is derived from an EMBL/GenBank/DDBJ whole genome shotgun (WGS) entry which is preliminary data.</text>
</comment>
<dbReference type="Pfam" id="PF00078">
    <property type="entry name" value="RVT_1"/>
    <property type="match status" value="1"/>
</dbReference>